<dbReference type="STRING" id="1129794.C427_2477"/>
<evidence type="ECO:0000259" key="1">
    <source>
        <dbReference type="SMART" id="SM01126"/>
    </source>
</evidence>
<dbReference type="Proteomes" id="UP000011864">
    <property type="component" value="Chromosome"/>
</dbReference>
<dbReference type="Pfam" id="PF12762">
    <property type="entry name" value="DDE_Tnp_IS1595"/>
    <property type="match status" value="1"/>
</dbReference>
<name>M4RM03_9ALTE</name>
<organism evidence="2 3">
    <name type="scientific">Paraglaciecola psychrophila 170</name>
    <dbReference type="NCBI Taxonomy" id="1129794"/>
    <lineage>
        <taxon>Bacteria</taxon>
        <taxon>Pseudomonadati</taxon>
        <taxon>Pseudomonadota</taxon>
        <taxon>Gammaproteobacteria</taxon>
        <taxon>Alteromonadales</taxon>
        <taxon>Alteromonadaceae</taxon>
        <taxon>Paraglaciecola</taxon>
    </lineage>
</organism>
<dbReference type="InterPro" id="IPR024442">
    <property type="entry name" value="Transposase_Zn_ribbon"/>
</dbReference>
<reference evidence="2 3" key="1">
    <citation type="journal article" date="2013" name="Genome Announc.">
        <title>Complete Genome Sequence of Glaciecola psychrophila Strain 170T.</title>
        <authorList>
            <person name="Yin J."/>
            <person name="Chen J."/>
            <person name="Liu G."/>
            <person name="Yu Y."/>
            <person name="Song L."/>
            <person name="Wang X."/>
            <person name="Qu X."/>
        </authorList>
    </citation>
    <scope>NUCLEOTIDE SEQUENCE [LARGE SCALE GENOMIC DNA]</scope>
    <source>
        <strain evidence="2 3">170</strain>
    </source>
</reference>
<protein>
    <submittedName>
        <fullName evidence="2">ISSod11, transposase</fullName>
    </submittedName>
</protein>
<gene>
    <name evidence="2" type="ORF">C427_2477</name>
</gene>
<sequence length="319" mass="36229">MVAISLNSLKSGKDYPGNWTQFLQWFPDDNACLQFLEHLRWPSGFVCPRCLKLSKPYHLTRGRMMCPICRYQGTVTAGTLFEKSRTPLTNWFAAAWYITNEKHGVSALGLQRLLGLGSYQTAWTMLHRYRRAMVNPSRGKLSGFVEVDETYVGGSDKAKTRAPCAQSKKSIVAIAVEIKKPKGFGRIRLKRIEAATQVQLHSFIQETIEPGSVVQTDGSSAYHRIHEFGYERNKLVQLGSKEPAHETLVGVHRVASLLKRWILGTHQGSVGHEHLDSYLDEYAFRFNRRASNSRGLLFYRLLEQAVVTPPVSYENIKKR</sequence>
<dbReference type="PANTHER" id="PTHR47163">
    <property type="entry name" value="DDE_TNP_IS1595 DOMAIN-CONTAINING PROTEIN"/>
    <property type="match status" value="1"/>
</dbReference>
<proteinExistence type="predicted"/>
<dbReference type="AlphaFoldDB" id="M4RM03"/>
<accession>M4RM03</accession>
<dbReference type="PANTHER" id="PTHR47163:SF2">
    <property type="entry name" value="SI:DKEY-17M8.2"/>
    <property type="match status" value="1"/>
</dbReference>
<dbReference type="SMART" id="SM01126">
    <property type="entry name" value="DDE_Tnp_IS1595"/>
    <property type="match status" value="1"/>
</dbReference>
<dbReference type="InterPro" id="IPR024445">
    <property type="entry name" value="Tnp_ISXO2-like"/>
</dbReference>
<dbReference type="PATRIC" id="fig|1129794.4.peg.2456"/>
<feature type="domain" description="ISXO2-like transposase" evidence="1">
    <location>
        <begin position="140"/>
        <end position="287"/>
    </location>
</feature>
<dbReference type="NCBIfam" id="NF033547">
    <property type="entry name" value="transpos_IS1595"/>
    <property type="match status" value="1"/>
</dbReference>
<dbReference type="Pfam" id="PF12760">
    <property type="entry name" value="Zn_ribbon_IS1595"/>
    <property type="match status" value="1"/>
</dbReference>
<dbReference type="EMBL" id="CP003837">
    <property type="protein sequence ID" value="AGH44586.1"/>
    <property type="molecule type" value="Genomic_DNA"/>
</dbReference>
<dbReference type="KEGG" id="gps:C427_2477"/>
<dbReference type="eggNOG" id="COG3677">
    <property type="taxonomic scope" value="Bacteria"/>
</dbReference>
<keyword evidence="3" id="KW-1185">Reference proteome</keyword>
<evidence type="ECO:0000313" key="2">
    <source>
        <dbReference type="EMBL" id="AGH44586.1"/>
    </source>
</evidence>
<evidence type="ECO:0000313" key="3">
    <source>
        <dbReference type="Proteomes" id="UP000011864"/>
    </source>
</evidence>
<dbReference type="InterPro" id="IPR053164">
    <property type="entry name" value="IS1016-like_transposase"/>
</dbReference>
<dbReference type="HOGENOM" id="CLU_044348_1_4_6"/>